<accession>A0ABV2T0X5</accession>
<proteinExistence type="predicted"/>
<name>A0ABV2T0X5_9BACT</name>
<gene>
    <name evidence="3" type="ORF">ABR189_04820</name>
</gene>
<feature type="domain" description="3-keto-alpha-glucoside-1,2-lyase/3-keto-2-hydroxy-glucal hydratase" evidence="2">
    <location>
        <begin position="53"/>
        <end position="244"/>
    </location>
</feature>
<evidence type="ECO:0000259" key="2">
    <source>
        <dbReference type="Pfam" id="PF06439"/>
    </source>
</evidence>
<keyword evidence="1" id="KW-0732">Signal</keyword>
<feature type="chain" id="PRO_5045218283" evidence="1">
    <location>
        <begin position="20"/>
        <end position="246"/>
    </location>
</feature>
<dbReference type="Gene3D" id="2.60.120.560">
    <property type="entry name" value="Exo-inulinase, domain 1"/>
    <property type="match status" value="1"/>
</dbReference>
<evidence type="ECO:0000313" key="4">
    <source>
        <dbReference type="Proteomes" id="UP001549749"/>
    </source>
</evidence>
<dbReference type="Proteomes" id="UP001549749">
    <property type="component" value="Unassembled WGS sequence"/>
</dbReference>
<dbReference type="PANTHER" id="PTHR33546:SF1">
    <property type="entry name" value="LARGE, MULTIFUNCTIONAL SECRETED PROTEIN"/>
    <property type="match status" value="1"/>
</dbReference>
<evidence type="ECO:0000256" key="1">
    <source>
        <dbReference type="SAM" id="SignalP"/>
    </source>
</evidence>
<reference evidence="3 4" key="1">
    <citation type="submission" date="2024-06" db="EMBL/GenBank/DDBJ databases">
        <title>Chitinophaga defluvii sp. nov., isolated from municipal sewage.</title>
        <authorList>
            <person name="Zhang L."/>
        </authorList>
    </citation>
    <scope>NUCLEOTIDE SEQUENCE [LARGE SCALE GENOMIC DNA]</scope>
    <source>
        <strain evidence="3 4">H8</strain>
    </source>
</reference>
<organism evidence="3 4">
    <name type="scientific">Chitinophaga defluvii</name>
    <dbReference type="NCBI Taxonomy" id="3163343"/>
    <lineage>
        <taxon>Bacteria</taxon>
        <taxon>Pseudomonadati</taxon>
        <taxon>Bacteroidota</taxon>
        <taxon>Chitinophagia</taxon>
        <taxon>Chitinophagales</taxon>
        <taxon>Chitinophagaceae</taxon>
        <taxon>Chitinophaga</taxon>
    </lineage>
</organism>
<evidence type="ECO:0000313" key="3">
    <source>
        <dbReference type="EMBL" id="MET6996674.1"/>
    </source>
</evidence>
<feature type="signal peptide" evidence="1">
    <location>
        <begin position="1"/>
        <end position="19"/>
    </location>
</feature>
<dbReference type="PANTHER" id="PTHR33546">
    <property type="entry name" value="LARGE, MULTIFUNCTIONAL SECRETED PROTEIN-RELATED"/>
    <property type="match status" value="1"/>
</dbReference>
<keyword evidence="4" id="KW-1185">Reference proteome</keyword>
<dbReference type="Pfam" id="PF06439">
    <property type="entry name" value="3keto-disac_hyd"/>
    <property type="match status" value="1"/>
</dbReference>
<dbReference type="RefSeq" id="WP_354659315.1">
    <property type="nucleotide sequence ID" value="NZ_JBEXAC010000001.1"/>
</dbReference>
<sequence length="246" mass="27261">MRFFILSSACLMLSLSVLAQNNQQMKPEDTEVWEPVPKVITPGNATNTAPSDAIVLFNGKNFDNWASEDGNPIKWILKDGAMTVVKGGGMIKTKEKFEDFQLHIEWATPAVVKGEGQGRGNSGIFLQERYELQVLDNFNSRTYSNGQAGSFYKQKIPLVNACKKPGAWQTYDVIWTAPRFNADGSLKSPARATVLQNGVLVQNNVSLDGPTLYIGKPAYEQHGAGSIMLQDHNDPVSFRNIWIRPL</sequence>
<comment type="caution">
    <text evidence="3">The sequence shown here is derived from an EMBL/GenBank/DDBJ whole genome shotgun (WGS) entry which is preliminary data.</text>
</comment>
<protein>
    <submittedName>
        <fullName evidence="3">DUF1080 domain-containing protein</fullName>
    </submittedName>
</protein>
<dbReference type="EMBL" id="JBEXAC010000001">
    <property type="protein sequence ID" value="MET6996674.1"/>
    <property type="molecule type" value="Genomic_DNA"/>
</dbReference>
<dbReference type="InterPro" id="IPR010496">
    <property type="entry name" value="AL/BT2_dom"/>
</dbReference>